<dbReference type="Gene3D" id="2.60.40.1450">
    <property type="entry name" value="LAG1, DNA binding domain"/>
    <property type="match status" value="1"/>
</dbReference>
<dbReference type="OrthoDB" id="5600360at2759"/>
<dbReference type="GO" id="GO:0005634">
    <property type="term" value="C:nucleus"/>
    <property type="evidence" value="ECO:0007669"/>
    <property type="project" value="InterPro"/>
</dbReference>
<reference evidence="2" key="2">
    <citation type="submission" date="2021-01" db="UniProtKB">
        <authorList>
            <consortium name="EnsemblMetazoa"/>
        </authorList>
    </citation>
    <scope>IDENTIFICATION</scope>
</reference>
<dbReference type="GO" id="GO:0001228">
    <property type="term" value="F:DNA-binding transcription activator activity, RNA polymerase II-specific"/>
    <property type="evidence" value="ECO:0007669"/>
    <property type="project" value="InterPro"/>
</dbReference>
<dbReference type="EnsemblMetazoa" id="XM_030973093">
    <property type="protein sequence ID" value="XP_030828953"/>
    <property type="gene ID" value="LOC115919406"/>
</dbReference>
<dbReference type="InterPro" id="IPR008967">
    <property type="entry name" value="p53-like_TF_DNA-bd_sf"/>
</dbReference>
<dbReference type="InterPro" id="IPR040159">
    <property type="entry name" value="CLS_fam"/>
</dbReference>
<dbReference type="InParanoid" id="A0A7M7MZT8"/>
<dbReference type="GO" id="GO:0003677">
    <property type="term" value="F:DNA binding"/>
    <property type="evidence" value="ECO:0007669"/>
    <property type="project" value="InterPro"/>
</dbReference>
<dbReference type="SUPFAM" id="SSF49417">
    <property type="entry name" value="p53-like transcription factors"/>
    <property type="match status" value="1"/>
</dbReference>
<keyword evidence="3" id="KW-1185">Reference proteome</keyword>
<dbReference type="Proteomes" id="UP000007110">
    <property type="component" value="Unassembled WGS sequence"/>
</dbReference>
<dbReference type="PANTHER" id="PTHR10665">
    <property type="entry name" value="RECOMBINING BINDING PROTEIN SUPPRESSOR OF HAIRLESS"/>
    <property type="match status" value="1"/>
</dbReference>
<reference evidence="3" key="1">
    <citation type="submission" date="2015-02" db="EMBL/GenBank/DDBJ databases">
        <title>Genome sequencing for Strongylocentrotus purpuratus.</title>
        <authorList>
            <person name="Murali S."/>
            <person name="Liu Y."/>
            <person name="Vee V."/>
            <person name="English A."/>
            <person name="Wang M."/>
            <person name="Skinner E."/>
            <person name="Han Y."/>
            <person name="Muzny D.M."/>
            <person name="Worley K.C."/>
            <person name="Gibbs R.A."/>
        </authorList>
    </citation>
    <scope>NUCLEOTIDE SEQUENCE</scope>
</reference>
<dbReference type="GeneID" id="115919406"/>
<dbReference type="RefSeq" id="XP_030828953.1">
    <property type="nucleotide sequence ID" value="XM_030973093.1"/>
</dbReference>
<evidence type="ECO:0000313" key="2">
    <source>
        <dbReference type="EnsemblMetazoa" id="XP_030828953"/>
    </source>
</evidence>
<evidence type="ECO:0008006" key="4">
    <source>
        <dbReference type="Google" id="ProtNLM"/>
    </source>
</evidence>
<dbReference type="InterPro" id="IPR037095">
    <property type="entry name" value="RBP-J/Cbf11_DNA-bd_sf"/>
</dbReference>
<evidence type="ECO:0000256" key="1">
    <source>
        <dbReference type="SAM" id="MobiDB-lite"/>
    </source>
</evidence>
<dbReference type="AlphaFoldDB" id="A0A7M7MZT8"/>
<feature type="region of interest" description="Disordered" evidence="1">
    <location>
        <begin position="1"/>
        <end position="57"/>
    </location>
</feature>
<feature type="compositionally biased region" description="Polar residues" evidence="1">
    <location>
        <begin position="1"/>
        <end position="19"/>
    </location>
</feature>
<name>A0A7M7MZT8_STRPU</name>
<organism evidence="2 3">
    <name type="scientific">Strongylocentrotus purpuratus</name>
    <name type="common">Purple sea urchin</name>
    <dbReference type="NCBI Taxonomy" id="7668"/>
    <lineage>
        <taxon>Eukaryota</taxon>
        <taxon>Metazoa</taxon>
        <taxon>Echinodermata</taxon>
        <taxon>Eleutherozoa</taxon>
        <taxon>Echinozoa</taxon>
        <taxon>Echinoidea</taxon>
        <taxon>Euechinoidea</taxon>
        <taxon>Echinacea</taxon>
        <taxon>Camarodonta</taxon>
        <taxon>Echinidea</taxon>
        <taxon>Strongylocentrotidae</taxon>
        <taxon>Strongylocentrotus</taxon>
    </lineage>
</organism>
<accession>A0A7M7MZT8</accession>
<sequence length="85" mass="9216">MVARTSSPHHSNTIATSVHSPPSPAPSSSPPNTGSTAMHPDELHSRGQRLTKESMKKYLEDRCHQTVVIQHAKVAQKSYGNEKSG</sequence>
<protein>
    <recommendedName>
        <fullName evidence="4">RBP-J/Cbf11/Cbf12 DNA binding domain-containing protein</fullName>
    </recommendedName>
</protein>
<proteinExistence type="predicted"/>
<evidence type="ECO:0000313" key="3">
    <source>
        <dbReference type="Proteomes" id="UP000007110"/>
    </source>
</evidence>
<feature type="compositionally biased region" description="Basic and acidic residues" evidence="1">
    <location>
        <begin position="39"/>
        <end position="57"/>
    </location>
</feature>
<dbReference type="KEGG" id="spu:115919406"/>